<dbReference type="Proteomes" id="UP000596035">
    <property type="component" value="Chromosome"/>
</dbReference>
<evidence type="ECO:0000313" key="2">
    <source>
        <dbReference type="Proteomes" id="UP000596035"/>
    </source>
</evidence>
<dbReference type="RefSeq" id="WP_066534216.1">
    <property type="nucleotide sequence ID" value="NZ_CAJTCQ010000008.1"/>
</dbReference>
<name>A0AA92L6M3_9FIRM</name>
<protein>
    <submittedName>
        <fullName evidence="1">Uncharacterized protein</fullName>
    </submittedName>
</protein>
<accession>A0AA92L6M3</accession>
<sequence length="66" mass="7648">MFPYQWGSVSAMGYPGSGMMAGLLPVDYPGYRDLPEEIRSALEERQKEIHSEADMRRLIDELMLRR</sequence>
<reference evidence="1 2" key="1">
    <citation type="submission" date="2020-11" db="EMBL/GenBank/DDBJ databases">
        <title>Closed and high quality bacterial genomes of the OMM12 community.</title>
        <authorList>
            <person name="Marbouty M."/>
            <person name="Lamy-Besnier Q."/>
            <person name="Debarbieux L."/>
            <person name="Koszul R."/>
        </authorList>
    </citation>
    <scope>NUCLEOTIDE SEQUENCE [LARGE SCALE GENOMIC DNA]</scope>
    <source>
        <strain evidence="1 2">KB18</strain>
    </source>
</reference>
<dbReference type="EMBL" id="CP065321">
    <property type="protein sequence ID" value="QQR29612.1"/>
    <property type="molecule type" value="Genomic_DNA"/>
</dbReference>
<evidence type="ECO:0000313" key="1">
    <source>
        <dbReference type="EMBL" id="QQR29612.1"/>
    </source>
</evidence>
<gene>
    <name evidence="1" type="ORF">I5Q82_16485</name>
</gene>
<dbReference type="AlphaFoldDB" id="A0AA92L6M3"/>
<proteinExistence type="predicted"/>
<organism evidence="1 2">
    <name type="scientific">Acutalibacter muris</name>
    <dbReference type="NCBI Taxonomy" id="1796620"/>
    <lineage>
        <taxon>Bacteria</taxon>
        <taxon>Bacillati</taxon>
        <taxon>Bacillota</taxon>
        <taxon>Clostridia</taxon>
        <taxon>Eubacteriales</taxon>
        <taxon>Acutalibacteraceae</taxon>
        <taxon>Acutalibacter</taxon>
    </lineage>
</organism>